<proteinExistence type="predicted"/>
<dbReference type="EMBL" id="OAOP01000001">
    <property type="protein sequence ID" value="SNX67003.1"/>
    <property type="molecule type" value="Genomic_DNA"/>
</dbReference>
<dbReference type="AlphaFoldDB" id="A0A285CJ39"/>
<gene>
    <name evidence="1" type="ORF">SAMN05877753_101317</name>
</gene>
<name>A0A285CJ39_9BACI</name>
<organism evidence="1 2">
    <name type="scientific">Bacillus oleivorans</name>
    <dbReference type="NCBI Taxonomy" id="1448271"/>
    <lineage>
        <taxon>Bacteria</taxon>
        <taxon>Bacillati</taxon>
        <taxon>Bacillota</taxon>
        <taxon>Bacilli</taxon>
        <taxon>Bacillales</taxon>
        <taxon>Bacillaceae</taxon>
        <taxon>Bacillus</taxon>
    </lineage>
</organism>
<reference evidence="1 2" key="1">
    <citation type="submission" date="2017-08" db="EMBL/GenBank/DDBJ databases">
        <authorList>
            <person name="de Groot N.N."/>
        </authorList>
    </citation>
    <scope>NUCLEOTIDE SEQUENCE [LARGE SCALE GENOMIC DNA]</scope>
    <source>
        <strain evidence="1 2">JC228</strain>
    </source>
</reference>
<evidence type="ECO:0000313" key="2">
    <source>
        <dbReference type="Proteomes" id="UP000219546"/>
    </source>
</evidence>
<accession>A0A285CJ39</accession>
<dbReference type="OrthoDB" id="9553556at2"/>
<dbReference type="Proteomes" id="UP000219546">
    <property type="component" value="Unassembled WGS sequence"/>
</dbReference>
<protein>
    <submittedName>
        <fullName evidence="1">Uncharacterized protein</fullName>
    </submittedName>
</protein>
<keyword evidence="2" id="KW-1185">Reference proteome</keyword>
<evidence type="ECO:0000313" key="1">
    <source>
        <dbReference type="EMBL" id="SNX67003.1"/>
    </source>
</evidence>
<dbReference type="RefSeq" id="WP_097156835.1">
    <property type="nucleotide sequence ID" value="NZ_JBEPMQ010000003.1"/>
</dbReference>
<sequence>MMTYTKTEEKQQATAADIEDAIAYIRHSLFFQLERHQLFVDAAVLAVEQVQDIRIEMLEKESKKEEITIYDIFFDLVLTYCWQARLAEPLIKLVAKGIITQLLKRRAVYHSLPKTDYGAQLFGMARREGDSKKVMDQIVKEHVTNQKRFTSDEFAMFSSEVRDFVKNAPDTISKEVVKLPDELKKLNKPKPLSFTNSPSISVLNAAQTYMRNHRLALNVQQTEIIKLLRKIQFEKPPITKKELSQFLTLFKWEEFKDSTEVREKYQLVFEAVIWSQLYHWVYRKHYFSNKDTLEGVPDVLRDYFLVRFRPLMLHDTERIGHF</sequence>